<accession>A0AAV5VAJ6</accession>
<evidence type="ECO:0000313" key="3">
    <source>
        <dbReference type="Proteomes" id="UP001432322"/>
    </source>
</evidence>
<gene>
    <name evidence="2" type="ORF">PFISCL1PPCAC_6877</name>
</gene>
<sequence>DTVLEKKCMGLKREYENAAYVNGVCLVALREVEKVSHAKWPELHKKCIMLNGYRGALANIPDRPFLVRMFKSGLLKIKTQYYIGARQDPIPDCSNVGGSCQGEDQLKNWFFFDEAGKKIGNVSKDIWNNQEPNNQDPSESIAVLERFICLDSYMGGINDANPDKSGYQPLCQFTDYLACTNGYILIRDRCYKVINTEPKSAVAAKTVCENEGGTLASIHDDAMNAIIIDYSRNEVKTPVDKPIRFGLGYGDSWANDDATPADFFRWWDQAGCGVPTPFKSGNVRAALVVSAKARNPDPSYWIVANDNDALPFLCQKSPTKAYDSA</sequence>
<feature type="domain" description="C-type lectin" evidence="1">
    <location>
        <begin position="186"/>
        <end position="315"/>
    </location>
</feature>
<dbReference type="Gene3D" id="3.10.100.10">
    <property type="entry name" value="Mannose-Binding Protein A, subunit A"/>
    <property type="match status" value="1"/>
</dbReference>
<dbReference type="CDD" id="cd00037">
    <property type="entry name" value="CLECT"/>
    <property type="match status" value="1"/>
</dbReference>
<reference evidence="2" key="1">
    <citation type="submission" date="2023-10" db="EMBL/GenBank/DDBJ databases">
        <title>Genome assembly of Pristionchus species.</title>
        <authorList>
            <person name="Yoshida K."/>
            <person name="Sommer R.J."/>
        </authorList>
    </citation>
    <scope>NUCLEOTIDE SEQUENCE</scope>
    <source>
        <strain evidence="2">RS5133</strain>
    </source>
</reference>
<dbReference type="SMART" id="SM00034">
    <property type="entry name" value="CLECT"/>
    <property type="match status" value="1"/>
</dbReference>
<comment type="caution">
    <text evidence="2">The sequence shown here is derived from an EMBL/GenBank/DDBJ whole genome shotgun (WGS) entry which is preliminary data.</text>
</comment>
<dbReference type="SUPFAM" id="SSF56436">
    <property type="entry name" value="C-type lectin-like"/>
    <property type="match status" value="1"/>
</dbReference>
<dbReference type="Proteomes" id="UP001432322">
    <property type="component" value="Unassembled WGS sequence"/>
</dbReference>
<proteinExistence type="predicted"/>
<organism evidence="2 3">
    <name type="scientific">Pristionchus fissidentatus</name>
    <dbReference type="NCBI Taxonomy" id="1538716"/>
    <lineage>
        <taxon>Eukaryota</taxon>
        <taxon>Metazoa</taxon>
        <taxon>Ecdysozoa</taxon>
        <taxon>Nematoda</taxon>
        <taxon>Chromadorea</taxon>
        <taxon>Rhabditida</taxon>
        <taxon>Rhabditina</taxon>
        <taxon>Diplogasteromorpha</taxon>
        <taxon>Diplogasteroidea</taxon>
        <taxon>Neodiplogasteridae</taxon>
        <taxon>Pristionchus</taxon>
    </lineage>
</organism>
<dbReference type="InterPro" id="IPR001304">
    <property type="entry name" value="C-type_lectin-like"/>
</dbReference>
<dbReference type="InterPro" id="IPR016187">
    <property type="entry name" value="CTDL_fold"/>
</dbReference>
<feature type="non-terminal residue" evidence="2">
    <location>
        <position position="1"/>
    </location>
</feature>
<dbReference type="EMBL" id="BTSY01000002">
    <property type="protein sequence ID" value="GMT15580.1"/>
    <property type="molecule type" value="Genomic_DNA"/>
</dbReference>
<dbReference type="PROSITE" id="PS50041">
    <property type="entry name" value="C_TYPE_LECTIN_2"/>
    <property type="match status" value="1"/>
</dbReference>
<name>A0AAV5VAJ6_9BILA</name>
<keyword evidence="3" id="KW-1185">Reference proteome</keyword>
<evidence type="ECO:0000313" key="2">
    <source>
        <dbReference type="EMBL" id="GMT15580.1"/>
    </source>
</evidence>
<dbReference type="AlphaFoldDB" id="A0AAV5VAJ6"/>
<evidence type="ECO:0000259" key="1">
    <source>
        <dbReference type="PROSITE" id="PS50041"/>
    </source>
</evidence>
<dbReference type="InterPro" id="IPR016186">
    <property type="entry name" value="C-type_lectin-like/link_sf"/>
</dbReference>
<protein>
    <recommendedName>
        <fullName evidence="1">C-type lectin domain-containing protein</fullName>
    </recommendedName>
</protein>